<dbReference type="OrthoDB" id="6489092at2759"/>
<dbReference type="InterPro" id="IPR014756">
    <property type="entry name" value="Ig_E-set"/>
</dbReference>
<evidence type="ECO:0000256" key="3">
    <source>
        <dbReference type="ARBA" id="ARBA00022525"/>
    </source>
</evidence>
<evidence type="ECO:0000256" key="2">
    <source>
        <dbReference type="ARBA" id="ARBA00006370"/>
    </source>
</evidence>
<name>A0A7M7JBU7_VARDE</name>
<dbReference type="KEGG" id="vde:111245340"/>
<dbReference type="Proteomes" id="UP000594260">
    <property type="component" value="Unplaced"/>
</dbReference>
<dbReference type="InterPro" id="IPR003172">
    <property type="entry name" value="ML_dom"/>
</dbReference>
<comment type="similarity">
    <text evidence="2">Belongs to the NPC2 family.</text>
</comment>
<dbReference type="GeneID" id="111245340"/>
<protein>
    <recommendedName>
        <fullName evidence="5">MD-2-related lipid-recognition domain-containing protein</fullName>
    </recommendedName>
</protein>
<feature type="domain" description="MD-2-related lipid-recognition" evidence="5">
    <location>
        <begin position="25"/>
        <end position="154"/>
    </location>
</feature>
<keyword evidence="4" id="KW-0732">Signal</keyword>
<dbReference type="OMA" id="GNENFCP"/>
<evidence type="ECO:0000256" key="1">
    <source>
        <dbReference type="ARBA" id="ARBA00004613"/>
    </source>
</evidence>
<dbReference type="RefSeq" id="XP_022649311.1">
    <property type="nucleotide sequence ID" value="XM_022793576.1"/>
</dbReference>
<keyword evidence="3" id="KW-0964">Secreted</keyword>
<comment type="subcellular location">
    <subcellularLocation>
        <location evidence="1">Secreted</location>
    </subcellularLocation>
</comment>
<proteinExistence type="inferred from homology"/>
<dbReference type="SUPFAM" id="SSF81296">
    <property type="entry name" value="E set domains"/>
    <property type="match status" value="1"/>
</dbReference>
<keyword evidence="7" id="KW-1185">Reference proteome</keyword>
<dbReference type="SMART" id="SM00737">
    <property type="entry name" value="ML"/>
    <property type="match status" value="1"/>
</dbReference>
<dbReference type="Pfam" id="PF02221">
    <property type="entry name" value="E1_DerP2_DerF2"/>
    <property type="match status" value="1"/>
</dbReference>
<dbReference type="AlphaFoldDB" id="A0A7M7JBU7"/>
<dbReference type="EnsemblMetazoa" id="XM_022793576">
    <property type="protein sequence ID" value="XP_022649311"/>
    <property type="gene ID" value="LOC111245340"/>
</dbReference>
<accession>A0A7M7JBU7</accession>
<dbReference type="GO" id="GO:0005576">
    <property type="term" value="C:extracellular region"/>
    <property type="evidence" value="ECO:0007669"/>
    <property type="project" value="UniProtKB-SubCell"/>
</dbReference>
<sequence>MLRFVMLAAIASAAYAGELYKVQNVQQCDGLSTIKSVEVENCTKEDLCELIRGHNHLLRVTYVPPRSAQVVKVLITGFVGEAELPFPGFKRYVCKTPGNENFCPQTAGQEYTTTMVLPILSVFPNIETTAFVRFIDDDAKSEAEEKLGCFSMKIRLIDDPNASTEPANVDNQEDDE</sequence>
<evidence type="ECO:0000313" key="7">
    <source>
        <dbReference type="Proteomes" id="UP000594260"/>
    </source>
</evidence>
<evidence type="ECO:0000256" key="4">
    <source>
        <dbReference type="SAM" id="SignalP"/>
    </source>
</evidence>
<evidence type="ECO:0000259" key="5">
    <source>
        <dbReference type="SMART" id="SM00737"/>
    </source>
</evidence>
<feature type="chain" id="PRO_5029888002" description="MD-2-related lipid-recognition domain-containing protein" evidence="4">
    <location>
        <begin position="17"/>
        <end position="176"/>
    </location>
</feature>
<reference evidence="6" key="1">
    <citation type="submission" date="2021-01" db="UniProtKB">
        <authorList>
            <consortium name="EnsemblMetazoa"/>
        </authorList>
    </citation>
    <scope>IDENTIFICATION</scope>
</reference>
<organism evidence="6 7">
    <name type="scientific">Varroa destructor</name>
    <name type="common">Honeybee mite</name>
    <dbReference type="NCBI Taxonomy" id="109461"/>
    <lineage>
        <taxon>Eukaryota</taxon>
        <taxon>Metazoa</taxon>
        <taxon>Ecdysozoa</taxon>
        <taxon>Arthropoda</taxon>
        <taxon>Chelicerata</taxon>
        <taxon>Arachnida</taxon>
        <taxon>Acari</taxon>
        <taxon>Parasitiformes</taxon>
        <taxon>Mesostigmata</taxon>
        <taxon>Gamasina</taxon>
        <taxon>Dermanyssoidea</taxon>
        <taxon>Varroidae</taxon>
        <taxon>Varroa</taxon>
    </lineage>
</organism>
<dbReference type="InParanoid" id="A0A7M7JBU7"/>
<dbReference type="FunFam" id="2.60.40.770:FF:000001">
    <property type="entry name" value="NPC intracellular cholesterol transporter 2"/>
    <property type="match status" value="1"/>
</dbReference>
<evidence type="ECO:0000313" key="6">
    <source>
        <dbReference type="EnsemblMetazoa" id="XP_022649311"/>
    </source>
</evidence>
<feature type="signal peptide" evidence="4">
    <location>
        <begin position="1"/>
        <end position="16"/>
    </location>
</feature>
<dbReference type="SMR" id="A0A7M7JBU7"/>
<dbReference type="Gene3D" id="2.60.40.770">
    <property type="match status" value="1"/>
</dbReference>